<feature type="compositionally biased region" description="Acidic residues" evidence="1">
    <location>
        <begin position="71"/>
        <end position="118"/>
    </location>
</feature>
<keyword evidence="3" id="KW-1185">Reference proteome</keyword>
<dbReference type="Proteomes" id="UP001190700">
    <property type="component" value="Unassembled WGS sequence"/>
</dbReference>
<reference evidence="2 3" key="1">
    <citation type="journal article" date="2015" name="Genome Biol. Evol.">
        <title>Comparative Genomics of a Bacterivorous Green Alga Reveals Evolutionary Causalities and Consequences of Phago-Mixotrophic Mode of Nutrition.</title>
        <authorList>
            <person name="Burns J.A."/>
            <person name="Paasch A."/>
            <person name="Narechania A."/>
            <person name="Kim E."/>
        </authorList>
    </citation>
    <scope>NUCLEOTIDE SEQUENCE [LARGE SCALE GENOMIC DNA]</scope>
    <source>
        <strain evidence="2 3">PLY_AMNH</strain>
    </source>
</reference>
<gene>
    <name evidence="2" type="ORF">CYMTET_9026</name>
</gene>
<name>A0AAE0GSK2_9CHLO</name>
<evidence type="ECO:0000313" key="3">
    <source>
        <dbReference type="Proteomes" id="UP001190700"/>
    </source>
</evidence>
<accession>A0AAE0GSK2</accession>
<organism evidence="2 3">
    <name type="scientific">Cymbomonas tetramitiformis</name>
    <dbReference type="NCBI Taxonomy" id="36881"/>
    <lineage>
        <taxon>Eukaryota</taxon>
        <taxon>Viridiplantae</taxon>
        <taxon>Chlorophyta</taxon>
        <taxon>Pyramimonadophyceae</taxon>
        <taxon>Pyramimonadales</taxon>
        <taxon>Pyramimonadaceae</taxon>
        <taxon>Cymbomonas</taxon>
    </lineage>
</organism>
<dbReference type="EMBL" id="LGRX02002934">
    <property type="protein sequence ID" value="KAK3283268.1"/>
    <property type="molecule type" value="Genomic_DNA"/>
</dbReference>
<sequence length="398" mass="44461">MECTMQAIQAAYDNASEDTQSEIVGAVFGDVIDAMTAAQARGAPLGPEAIRDLIRSTFGGIDPMGAMMGMEGDDEEDSDDSGEWLTDDGEDPEEDEEDEEDDEKEDDEEEDEVDEEEVLATGPKRRRMLRRPQTGVSSGSGGQNPVSEEATPQSTFKAAVKQLEHDTGGCYLPLARVELPSDVKEITASWVLASAKHLLVPRMVGNVAVKLSGQIKQTTINWMGGGTSLGNTVWNQYMLPHVSQSRKFLSQQKWHEAFRHLLGMHLFAVWSGGDWIQDQEVYCDYPIFSGWFMHYGDAWRQLLGQSDEDLGLALEGGIPGGYRETLKESLARWERQTNGLLRDTFDEFREDESKARVRIFTSEENSDDDDEEEEEEDEESDDDRNEGCDMAAMCVLKQ</sequence>
<feature type="compositionally biased region" description="Polar residues" evidence="1">
    <location>
        <begin position="143"/>
        <end position="154"/>
    </location>
</feature>
<protein>
    <submittedName>
        <fullName evidence="2">Uncharacterized protein</fullName>
    </submittedName>
</protein>
<feature type="compositionally biased region" description="Acidic residues" evidence="1">
    <location>
        <begin position="364"/>
        <end position="384"/>
    </location>
</feature>
<comment type="caution">
    <text evidence="2">The sequence shown here is derived from an EMBL/GenBank/DDBJ whole genome shotgun (WGS) entry which is preliminary data.</text>
</comment>
<feature type="region of interest" description="Disordered" evidence="1">
    <location>
        <begin position="356"/>
        <end position="388"/>
    </location>
</feature>
<proteinExistence type="predicted"/>
<evidence type="ECO:0000313" key="2">
    <source>
        <dbReference type="EMBL" id="KAK3283268.1"/>
    </source>
</evidence>
<feature type="region of interest" description="Disordered" evidence="1">
    <location>
        <begin position="63"/>
        <end position="154"/>
    </location>
</feature>
<dbReference type="AlphaFoldDB" id="A0AAE0GSK2"/>
<evidence type="ECO:0000256" key="1">
    <source>
        <dbReference type="SAM" id="MobiDB-lite"/>
    </source>
</evidence>